<dbReference type="Gramene" id="OE9A079987T1">
    <property type="protein sequence ID" value="OE9A079987C1"/>
    <property type="gene ID" value="OE9A079987"/>
</dbReference>
<organism evidence="1 2">
    <name type="scientific">Olea europaea subsp. europaea</name>
    <dbReference type="NCBI Taxonomy" id="158383"/>
    <lineage>
        <taxon>Eukaryota</taxon>
        <taxon>Viridiplantae</taxon>
        <taxon>Streptophyta</taxon>
        <taxon>Embryophyta</taxon>
        <taxon>Tracheophyta</taxon>
        <taxon>Spermatophyta</taxon>
        <taxon>Magnoliopsida</taxon>
        <taxon>eudicotyledons</taxon>
        <taxon>Gunneridae</taxon>
        <taxon>Pentapetalae</taxon>
        <taxon>asterids</taxon>
        <taxon>lamiids</taxon>
        <taxon>Lamiales</taxon>
        <taxon>Oleaceae</taxon>
        <taxon>Oleeae</taxon>
        <taxon>Olea</taxon>
    </lineage>
</organism>
<evidence type="ECO:0000313" key="1">
    <source>
        <dbReference type="EMBL" id="CAA2987645.1"/>
    </source>
</evidence>
<reference evidence="1 2" key="1">
    <citation type="submission" date="2019-12" db="EMBL/GenBank/DDBJ databases">
        <authorList>
            <person name="Alioto T."/>
            <person name="Alioto T."/>
            <person name="Gomez Garrido J."/>
        </authorList>
    </citation>
    <scope>NUCLEOTIDE SEQUENCE [LARGE SCALE GENOMIC DNA]</scope>
</reference>
<comment type="caution">
    <text evidence="1">The sequence shown here is derived from an EMBL/GenBank/DDBJ whole genome shotgun (WGS) entry which is preliminary data.</text>
</comment>
<name>A0A8S0S8Y5_OLEEU</name>
<dbReference type="Proteomes" id="UP000594638">
    <property type="component" value="Unassembled WGS sequence"/>
</dbReference>
<dbReference type="AlphaFoldDB" id="A0A8S0S8Y5"/>
<gene>
    <name evidence="1" type="ORF">OLEA9_A079987</name>
</gene>
<evidence type="ECO:0000313" key="2">
    <source>
        <dbReference type="Proteomes" id="UP000594638"/>
    </source>
</evidence>
<proteinExistence type="predicted"/>
<protein>
    <submittedName>
        <fullName evidence="1">Uncharacterized protein</fullName>
    </submittedName>
</protein>
<dbReference type="EMBL" id="CACTIH010003939">
    <property type="protein sequence ID" value="CAA2987645.1"/>
    <property type="molecule type" value="Genomic_DNA"/>
</dbReference>
<accession>A0A8S0S8Y5</accession>
<keyword evidence="2" id="KW-1185">Reference proteome</keyword>
<sequence>MVRLLRRCFDSGGNIAADVAMFREERLGRKECAVLKSSGRSHQGIPTNTHSTPLLMTVLSGGDAATQIVGDDDMESSQVTAGTCAGKLNKAAGILTDVAQAGEFVVGEAIQYALVMDVLESIADRVIREDEMRLYDQNNSQGGNELEEPAIVTYETDPEILAPLKKKNGR</sequence>